<feature type="compositionally biased region" description="Basic and acidic residues" evidence="4">
    <location>
        <begin position="1160"/>
        <end position="1183"/>
    </location>
</feature>
<feature type="domain" description="RRP12 HEAT" evidence="5">
    <location>
        <begin position="360"/>
        <end position="653"/>
    </location>
</feature>
<evidence type="ECO:0000256" key="2">
    <source>
        <dbReference type="ARBA" id="ARBA00007690"/>
    </source>
</evidence>
<evidence type="ECO:0000256" key="1">
    <source>
        <dbReference type="ARBA" id="ARBA00004123"/>
    </source>
</evidence>
<dbReference type="SUPFAM" id="SSF48371">
    <property type="entry name" value="ARM repeat"/>
    <property type="match status" value="1"/>
</dbReference>
<dbReference type="Pfam" id="PF08161">
    <property type="entry name" value="RRP12_HEAT"/>
    <property type="match status" value="1"/>
</dbReference>
<sequence length="1323" mass="143754">MATLDAQLAKVRSQLNSQVEATHRAAQLLVAVEDTLQQTDAPAQAYWVALTATLNQLATDPQAAKPATEKRKLLEATLYLVALVAPHLEPAQLRQAGADQLLRTLPPLLQSFASQAPALKSLIAIAQYLIASLPVPTLERDREGSRAVYATLLSLTADARPKVRRRAQEAVHAILKSPPPPAVLHPYADESAGWICTKLDEALRAAKRGGKAPAQGAATENSPDESRAIALLTFIKNLGPTWPQSTTTTLLPLLLSTLTLSSQHLTLAALTLLSHLFSASHAAAAAASSMTLSDDHVKQTLEALIEAKPKVAEGSEHGEKLLAGWVEGVGEGMVALARTAATPDLHMFSEILALLPAARTAQLRLAIESALTMMIKHCLTEEAILSKAPAVTETITHVEKALTSPRFAGQAQPHVLALVKALYQRLRVRTKDNVPAARSLLTKSLVLVTKAREDSRFEWKKEADAVLDAAIKVLGPETVLEYVPLNLAPDSNPTKARAWLLPLLKPAVTNTRLGHFRETFVPLSAHFFAKAEEAKTGGRAMEAKVWETLVGQTWALLPGYCEYPTDLTTAFDTEFVSLLANVVYTQATLRPAVFKALQTLLSTTQSLAQSTSPPNLLQEQFSLTPQDGQRSLEHLKSLAQTILSVAFNVYGKTSRGEGGFVLETVGSWVAILPPTELVGTYDRIESLVSQALDSQVPPSKDDPTLPPSHALLDILISLVPHAEPVSRRLFDFAMQDRVLQSADQAVQKKAYRILARLCEECGRQVLAGREGDVIEKVVEGAPKVANGAKRVGLCVIDLRKIQANSTHPQDRVTLLAAFVPLIPNDSLHVLPSLIPEAVLSTKESNGVTREAAFDLLVSMGQKLASGGRVKRHLIKGMEDAMNEDEVEATAEEYVTMLSAGLAATSPHMIAATIGALGRLTWEFRATLKDEYQTELLETIVVFLGSANREIVKASLGFVKVAVVSFDSALVTPSLPALVPALVNWSHEHSNHFKVKIRHLLERMIRKYGYDAIERYVPEDDKKLVSSIRKRQNRLKKKKAAAAEMDVDRDLDDDEAPRPQAGQQSAYDQVLYGSDSDVSADSDAETAEQAPSGVKNRKSQARKNKRDQDGGAFIQEGEDEVFDLLDDRMMSRISCELLRCGGKGLYQLTPEHPAARPATAKAEKRKPLDSHFKKDESGRIRVEDSDSDSDAGPSAAGPSRGGMGAYVEAMEGEDGHSRDAKGRIRFNKTQGKRSRDRVDDDGEADVPVTEGLKELEIKKRFKKQKKETVHVGNEFKAKRAGGDVKKDGMQPYAFVPLQQVAGKKSNQKGPKLGITGLKRAGGRK</sequence>
<dbReference type="PANTHER" id="PTHR48287">
    <property type="entry name" value="ARM REPEAT SUPERFAMILY PROTEIN"/>
    <property type="match status" value="1"/>
</dbReference>
<dbReference type="InterPro" id="IPR052087">
    <property type="entry name" value="RRP12"/>
</dbReference>
<comment type="similarity">
    <text evidence="2">Belongs to the RRP12 family.</text>
</comment>
<dbReference type="Gene3D" id="1.25.10.10">
    <property type="entry name" value="Leucine-rich Repeat Variant"/>
    <property type="match status" value="1"/>
</dbReference>
<organism evidence="7 8">
    <name type="scientific">Rhodotorula mucilaginosa</name>
    <name type="common">Yeast</name>
    <name type="synonym">Rhodotorula rubra</name>
    <dbReference type="NCBI Taxonomy" id="5537"/>
    <lineage>
        <taxon>Eukaryota</taxon>
        <taxon>Fungi</taxon>
        <taxon>Dikarya</taxon>
        <taxon>Basidiomycota</taxon>
        <taxon>Pucciniomycotina</taxon>
        <taxon>Microbotryomycetes</taxon>
        <taxon>Sporidiobolales</taxon>
        <taxon>Sporidiobolaceae</taxon>
        <taxon>Rhodotorula</taxon>
    </lineage>
</organism>
<evidence type="ECO:0000313" key="7">
    <source>
        <dbReference type="EMBL" id="KAG0653367.1"/>
    </source>
</evidence>
<dbReference type="InterPro" id="IPR057860">
    <property type="entry name" value="HEAT_RRP12_N"/>
</dbReference>
<dbReference type="OrthoDB" id="2192888at2759"/>
<dbReference type="Proteomes" id="UP000777482">
    <property type="component" value="Unassembled WGS sequence"/>
</dbReference>
<feature type="region of interest" description="Disordered" evidence="4">
    <location>
        <begin position="1150"/>
        <end position="1244"/>
    </location>
</feature>
<keyword evidence="3" id="KW-0539">Nucleus</keyword>
<evidence type="ECO:0000256" key="4">
    <source>
        <dbReference type="SAM" id="MobiDB-lite"/>
    </source>
</evidence>
<dbReference type="InterPro" id="IPR011989">
    <property type="entry name" value="ARM-like"/>
</dbReference>
<proteinExistence type="inferred from homology"/>
<protein>
    <recommendedName>
        <fullName evidence="9">Ribosomal RNA-processing protein 12-like conserved domain-containing protein</fullName>
    </recommendedName>
</protein>
<name>A0A9P6VRG1_RHOMI</name>
<feature type="compositionally biased region" description="Basic residues" evidence="4">
    <location>
        <begin position="1094"/>
        <end position="1104"/>
    </location>
</feature>
<feature type="compositionally biased region" description="Basic and acidic residues" evidence="4">
    <location>
        <begin position="1212"/>
        <end position="1221"/>
    </location>
</feature>
<keyword evidence="8" id="KW-1185">Reference proteome</keyword>
<dbReference type="InterPro" id="IPR016024">
    <property type="entry name" value="ARM-type_fold"/>
</dbReference>
<dbReference type="GO" id="GO:0005634">
    <property type="term" value="C:nucleus"/>
    <property type="evidence" value="ECO:0007669"/>
    <property type="project" value="UniProtKB-SubCell"/>
</dbReference>
<dbReference type="InterPro" id="IPR012978">
    <property type="entry name" value="HEAT_RRP12"/>
</dbReference>
<feature type="domain" description="RRP12 N-terminal HEAT" evidence="6">
    <location>
        <begin position="32"/>
        <end position="282"/>
    </location>
</feature>
<evidence type="ECO:0000259" key="5">
    <source>
        <dbReference type="Pfam" id="PF08161"/>
    </source>
</evidence>
<accession>A0A9P6VRG1</accession>
<dbReference type="PANTHER" id="PTHR48287:SF1">
    <property type="entry name" value="ARM REPEAT SUPERFAMILY PROTEIN"/>
    <property type="match status" value="1"/>
</dbReference>
<feature type="region of interest" description="Disordered" evidence="4">
    <location>
        <begin position="1300"/>
        <end position="1323"/>
    </location>
</feature>
<dbReference type="EMBL" id="PUHQ01000217">
    <property type="protein sequence ID" value="KAG0653367.1"/>
    <property type="molecule type" value="Genomic_DNA"/>
</dbReference>
<evidence type="ECO:0008006" key="9">
    <source>
        <dbReference type="Google" id="ProtNLM"/>
    </source>
</evidence>
<feature type="compositionally biased region" description="Basic residues" evidence="4">
    <location>
        <begin position="1222"/>
        <end position="1234"/>
    </location>
</feature>
<comment type="subcellular location">
    <subcellularLocation>
        <location evidence="1">Nucleus</location>
    </subcellularLocation>
</comment>
<evidence type="ECO:0000256" key="3">
    <source>
        <dbReference type="ARBA" id="ARBA00023242"/>
    </source>
</evidence>
<comment type="caution">
    <text evidence="7">The sequence shown here is derived from an EMBL/GenBank/DDBJ whole genome shotgun (WGS) entry which is preliminary data.</text>
</comment>
<evidence type="ECO:0000259" key="6">
    <source>
        <dbReference type="Pfam" id="PF25772"/>
    </source>
</evidence>
<reference evidence="7 8" key="1">
    <citation type="submission" date="2020-11" db="EMBL/GenBank/DDBJ databases">
        <title>Kefir isolates.</title>
        <authorList>
            <person name="Marcisauskas S."/>
            <person name="Kim Y."/>
            <person name="Blasche S."/>
        </authorList>
    </citation>
    <scope>NUCLEOTIDE SEQUENCE [LARGE SCALE GENOMIC DNA]</scope>
    <source>
        <strain evidence="7 8">KR</strain>
    </source>
</reference>
<feature type="compositionally biased region" description="Acidic residues" evidence="4">
    <location>
        <begin position="1044"/>
        <end position="1054"/>
    </location>
</feature>
<feature type="region of interest" description="Disordered" evidence="4">
    <location>
        <begin position="1035"/>
        <end position="1113"/>
    </location>
</feature>
<gene>
    <name evidence="7" type="ORF">C6P46_002883</name>
</gene>
<evidence type="ECO:0000313" key="8">
    <source>
        <dbReference type="Proteomes" id="UP000777482"/>
    </source>
</evidence>
<dbReference type="Pfam" id="PF25772">
    <property type="entry name" value="HEAT_RRP12_N"/>
    <property type="match status" value="1"/>
</dbReference>